<keyword evidence="4" id="KW-0963">Cytoplasm</keyword>
<dbReference type="CDD" id="cd21222">
    <property type="entry name" value="CH_PARV_rpt2"/>
    <property type="match status" value="1"/>
</dbReference>
<dbReference type="GO" id="GO:0030036">
    <property type="term" value="P:actin cytoskeleton organization"/>
    <property type="evidence" value="ECO:0007669"/>
    <property type="project" value="InterPro"/>
</dbReference>
<comment type="subcellular location">
    <subcellularLocation>
        <location evidence="2">Cytoplasm</location>
        <location evidence="2">Cytoskeleton</location>
    </subcellularLocation>
    <subcellularLocation>
        <location evidence="1">Cytoplasm</location>
        <location evidence="1">Myofibril</location>
        <location evidence="1">Sarcomere</location>
    </subcellularLocation>
</comment>
<keyword evidence="12" id="KW-1185">Reference proteome</keyword>
<dbReference type="Gene3D" id="1.10.418.10">
    <property type="entry name" value="Calponin-like domain"/>
    <property type="match status" value="2"/>
</dbReference>
<evidence type="ECO:0000256" key="8">
    <source>
        <dbReference type="ARBA" id="ARBA00023212"/>
    </source>
</evidence>
<keyword evidence="7" id="KW-0009">Actin-binding</keyword>
<dbReference type="EMBL" id="CASHTH010002584">
    <property type="protein sequence ID" value="CAI8032115.1"/>
    <property type="molecule type" value="Genomic_DNA"/>
</dbReference>
<evidence type="ECO:0000256" key="7">
    <source>
        <dbReference type="ARBA" id="ARBA00023203"/>
    </source>
</evidence>
<comment type="similarity">
    <text evidence="3">Belongs to the parvin family.</text>
</comment>
<dbReference type="InterPro" id="IPR001715">
    <property type="entry name" value="CH_dom"/>
</dbReference>
<evidence type="ECO:0000256" key="3">
    <source>
        <dbReference type="ARBA" id="ARBA00005666"/>
    </source>
</evidence>
<evidence type="ECO:0000256" key="1">
    <source>
        <dbReference type="ARBA" id="ARBA00004204"/>
    </source>
</evidence>
<dbReference type="GO" id="GO:0005737">
    <property type="term" value="C:cytoplasm"/>
    <property type="evidence" value="ECO:0007669"/>
    <property type="project" value="TreeGrafter"/>
</dbReference>
<proteinExistence type="inferred from homology"/>
<feature type="domain" description="Calponin-homology (CH)" evidence="10">
    <location>
        <begin position="66"/>
        <end position="183"/>
    </location>
</feature>
<evidence type="ECO:0000313" key="11">
    <source>
        <dbReference type="EMBL" id="CAI8032115.1"/>
    </source>
</evidence>
<dbReference type="Pfam" id="PF00307">
    <property type="entry name" value="CH"/>
    <property type="match status" value="2"/>
</dbReference>
<dbReference type="InterPro" id="IPR036872">
    <property type="entry name" value="CH_dom_sf"/>
</dbReference>
<dbReference type="PANTHER" id="PTHR12114:SF4">
    <property type="entry name" value="GH23568P"/>
    <property type="match status" value="1"/>
</dbReference>
<dbReference type="InterPro" id="IPR028433">
    <property type="entry name" value="Parvin"/>
</dbReference>
<comment type="caution">
    <text evidence="11">The sequence shown here is derived from an EMBL/GenBank/DDBJ whole genome shotgun (WGS) entry which is preliminary data.</text>
</comment>
<dbReference type="PIRSF" id="PIRSF039131">
    <property type="entry name" value="Parvin"/>
    <property type="match status" value="1"/>
</dbReference>
<dbReference type="SUPFAM" id="SSF47576">
    <property type="entry name" value="Calponin-homology domain, CH-domain"/>
    <property type="match status" value="1"/>
</dbReference>
<keyword evidence="6" id="KW-0130">Cell adhesion</keyword>
<reference evidence="11" key="1">
    <citation type="submission" date="2023-03" db="EMBL/GenBank/DDBJ databases">
        <authorList>
            <person name="Steffen K."/>
            <person name="Cardenas P."/>
        </authorList>
    </citation>
    <scope>NUCLEOTIDE SEQUENCE</scope>
</reference>
<keyword evidence="5" id="KW-0677">Repeat</keyword>
<gene>
    <name evidence="11" type="ORF">GBAR_LOCUS18183</name>
</gene>
<accession>A0AA35SL46</accession>
<dbReference type="GO" id="GO:0015629">
    <property type="term" value="C:actin cytoskeleton"/>
    <property type="evidence" value="ECO:0007669"/>
    <property type="project" value="TreeGrafter"/>
</dbReference>
<evidence type="ECO:0000256" key="6">
    <source>
        <dbReference type="ARBA" id="ARBA00022889"/>
    </source>
</evidence>
<dbReference type="GO" id="GO:0034446">
    <property type="term" value="P:substrate adhesion-dependent cell spreading"/>
    <property type="evidence" value="ECO:0007669"/>
    <property type="project" value="TreeGrafter"/>
</dbReference>
<dbReference type="Proteomes" id="UP001174909">
    <property type="component" value="Unassembled WGS sequence"/>
</dbReference>
<evidence type="ECO:0000313" key="12">
    <source>
        <dbReference type="Proteomes" id="UP001174909"/>
    </source>
</evidence>
<dbReference type="FunFam" id="1.10.418.10:FF:000011">
    <property type="entry name" value="Parvin, beta"/>
    <property type="match status" value="1"/>
</dbReference>
<dbReference type="SMART" id="SM00033">
    <property type="entry name" value="CH"/>
    <property type="match status" value="2"/>
</dbReference>
<keyword evidence="8" id="KW-0206">Cytoskeleton</keyword>
<dbReference type="GO" id="GO:0003779">
    <property type="term" value="F:actin binding"/>
    <property type="evidence" value="ECO:0007669"/>
    <property type="project" value="UniProtKB-KW"/>
</dbReference>
<protein>
    <submittedName>
        <fullName evidence="11">Alpha-parvin</fullName>
    </submittedName>
</protein>
<feature type="region of interest" description="Disordered" evidence="9">
    <location>
        <begin position="357"/>
        <end position="380"/>
    </location>
</feature>
<dbReference type="AlphaFoldDB" id="A0AA35SL46"/>
<sequence length="380" mass="43172">MANVFGTLLHSKNKQEVQDLEKEGHKAISLQDENPQLYLDDDEVVMAIGDEKTVTQPQSLNEPEVKKLIQILLKWVNDVLESRRLIVREIDEDFYDGQVLGELIAELSGETIEVVPVTQSSYMQKNKLRYLLDKLDKMLGIRGGQRLWDVQCKEGVNVKIDAIHSKDVVAILHMLVAMARYFHCRYPLPRNVRVKRIHLKQLEHKLDSEIYVEEITGEQIGPTAPLKTGERDVFDKLFEQAPDKLETVKKTLCQFCTRVLQDMDIVITDIDTQFHNGVNLVLMMGLLEGYYVPLYKFHYNPVGHDEKVDNVKLALKLMQEAGCPPVAVKAENVVLKDLKNTFRVIYTIFTKYKSTLQSGTAGGNPRQQATPTTPGPVSSV</sequence>
<feature type="domain" description="Calponin-homology (CH)" evidence="10">
    <location>
        <begin position="246"/>
        <end position="353"/>
    </location>
</feature>
<dbReference type="GO" id="GO:0071963">
    <property type="term" value="P:establishment or maintenance of cell polarity regulating cell shape"/>
    <property type="evidence" value="ECO:0007669"/>
    <property type="project" value="TreeGrafter"/>
</dbReference>
<evidence type="ECO:0000256" key="2">
    <source>
        <dbReference type="ARBA" id="ARBA00004245"/>
    </source>
</evidence>
<name>A0AA35SL46_GEOBA</name>
<dbReference type="GO" id="GO:0005925">
    <property type="term" value="C:focal adhesion"/>
    <property type="evidence" value="ECO:0007669"/>
    <property type="project" value="TreeGrafter"/>
</dbReference>
<dbReference type="PROSITE" id="PS50021">
    <property type="entry name" value="CH"/>
    <property type="match status" value="2"/>
</dbReference>
<evidence type="ECO:0000259" key="10">
    <source>
        <dbReference type="PROSITE" id="PS50021"/>
    </source>
</evidence>
<evidence type="ECO:0000256" key="9">
    <source>
        <dbReference type="SAM" id="MobiDB-lite"/>
    </source>
</evidence>
<dbReference type="FunFam" id="1.10.418.10:FF:000015">
    <property type="entry name" value="Parvin beta"/>
    <property type="match status" value="1"/>
</dbReference>
<dbReference type="GO" id="GO:0030031">
    <property type="term" value="P:cell projection assembly"/>
    <property type="evidence" value="ECO:0007669"/>
    <property type="project" value="TreeGrafter"/>
</dbReference>
<organism evidence="11 12">
    <name type="scientific">Geodia barretti</name>
    <name type="common">Barrett's horny sponge</name>
    <dbReference type="NCBI Taxonomy" id="519541"/>
    <lineage>
        <taxon>Eukaryota</taxon>
        <taxon>Metazoa</taxon>
        <taxon>Porifera</taxon>
        <taxon>Demospongiae</taxon>
        <taxon>Heteroscleromorpha</taxon>
        <taxon>Tetractinellida</taxon>
        <taxon>Astrophorina</taxon>
        <taxon>Geodiidae</taxon>
        <taxon>Geodia</taxon>
    </lineage>
</organism>
<evidence type="ECO:0000256" key="4">
    <source>
        <dbReference type="ARBA" id="ARBA00022490"/>
    </source>
</evidence>
<dbReference type="PANTHER" id="PTHR12114">
    <property type="entry name" value="PARVIN"/>
    <property type="match status" value="1"/>
</dbReference>
<evidence type="ECO:0000256" key="5">
    <source>
        <dbReference type="ARBA" id="ARBA00022737"/>
    </source>
</evidence>